<dbReference type="Proteomes" id="UP001279734">
    <property type="component" value="Unassembled WGS sequence"/>
</dbReference>
<keyword evidence="2" id="KW-1185">Reference proteome</keyword>
<organism evidence="1 2">
    <name type="scientific">Nepenthes gracilis</name>
    <name type="common">Slender pitcher plant</name>
    <dbReference type="NCBI Taxonomy" id="150966"/>
    <lineage>
        <taxon>Eukaryota</taxon>
        <taxon>Viridiplantae</taxon>
        <taxon>Streptophyta</taxon>
        <taxon>Embryophyta</taxon>
        <taxon>Tracheophyta</taxon>
        <taxon>Spermatophyta</taxon>
        <taxon>Magnoliopsida</taxon>
        <taxon>eudicotyledons</taxon>
        <taxon>Gunneridae</taxon>
        <taxon>Pentapetalae</taxon>
        <taxon>Caryophyllales</taxon>
        <taxon>Nepenthaceae</taxon>
        <taxon>Nepenthes</taxon>
    </lineage>
</organism>
<name>A0AAD3Y6F9_NEPGR</name>
<accession>A0AAD3Y6F9</accession>
<evidence type="ECO:0000313" key="2">
    <source>
        <dbReference type="Proteomes" id="UP001279734"/>
    </source>
</evidence>
<comment type="caution">
    <text evidence="1">The sequence shown here is derived from an EMBL/GenBank/DDBJ whole genome shotgun (WGS) entry which is preliminary data.</text>
</comment>
<reference evidence="1" key="1">
    <citation type="submission" date="2023-05" db="EMBL/GenBank/DDBJ databases">
        <title>Nepenthes gracilis genome sequencing.</title>
        <authorList>
            <person name="Fukushima K."/>
        </authorList>
    </citation>
    <scope>NUCLEOTIDE SEQUENCE</scope>
    <source>
        <strain evidence="1">SING2019-196</strain>
    </source>
</reference>
<dbReference type="AlphaFoldDB" id="A0AAD3Y6F9"/>
<proteinExistence type="predicted"/>
<protein>
    <submittedName>
        <fullName evidence="1">Uncharacterized protein</fullName>
    </submittedName>
</protein>
<evidence type="ECO:0000313" key="1">
    <source>
        <dbReference type="EMBL" id="GMH31048.1"/>
    </source>
</evidence>
<gene>
    <name evidence="1" type="ORF">Nepgr_032891</name>
</gene>
<sequence>MAPGIADIASSLSPERLDELRQQYAIPGSMAMTVLGPTESARDPPSGFITVYEVHLKANADAFAEFWRGLGFTAVAETINAEGAKLKEKRDEAQPPVNEEAEAEAVIEPSSETLSELPVVAIQANQAKTLAEETEGILESGVVGEEMVFTDVEPQGTVPQAGAPSSEVEVEVPVVPSCEAQAPETSGEASVGGDLLISQGFPLICLWIGHRRNRNGDVEMEFLIVHFHFCHANSCNGEGNDQREHLETPAHSTSAAGMPFAGNTNPSVLYAVFPSAGGQAMVHLFQSMGIQQVGVCLPSDTVDEAVFSMQNSIMASCGVGNAMQKPNQKINL</sequence>
<dbReference type="EMBL" id="BSYO01000039">
    <property type="protein sequence ID" value="GMH31048.1"/>
    <property type="molecule type" value="Genomic_DNA"/>
</dbReference>